<dbReference type="InterPro" id="IPR027417">
    <property type="entry name" value="P-loop_NTPase"/>
</dbReference>
<evidence type="ECO:0008006" key="2">
    <source>
        <dbReference type="Google" id="ProtNLM"/>
    </source>
</evidence>
<dbReference type="Gene3D" id="3.40.50.300">
    <property type="entry name" value="P-loop containing nucleotide triphosphate hydrolases"/>
    <property type="match status" value="1"/>
</dbReference>
<proteinExistence type="predicted"/>
<reference evidence="1" key="1">
    <citation type="submission" date="2018-05" db="EMBL/GenBank/DDBJ databases">
        <authorList>
            <person name="Lanie J.A."/>
            <person name="Ng W.-L."/>
            <person name="Kazmierczak K.M."/>
            <person name="Andrzejewski T.M."/>
            <person name="Davidsen T.M."/>
            <person name="Wayne K.J."/>
            <person name="Tettelin H."/>
            <person name="Glass J.I."/>
            <person name="Rusch D."/>
            <person name="Podicherti R."/>
            <person name="Tsui H.-C.T."/>
            <person name="Winkler M.E."/>
        </authorList>
    </citation>
    <scope>NUCLEOTIDE SEQUENCE</scope>
</reference>
<protein>
    <recommendedName>
        <fullName evidence="2">ParA family protein</fullName>
    </recommendedName>
</protein>
<dbReference type="EMBL" id="UINC01225046">
    <property type="protein sequence ID" value="SVE54932.1"/>
    <property type="molecule type" value="Genomic_DNA"/>
</dbReference>
<gene>
    <name evidence="1" type="ORF">METZ01_LOCUS507786</name>
</gene>
<evidence type="ECO:0000313" key="1">
    <source>
        <dbReference type="EMBL" id="SVE54932.1"/>
    </source>
</evidence>
<dbReference type="SUPFAM" id="SSF52540">
    <property type="entry name" value="P-loop containing nucleoside triphosphate hydrolases"/>
    <property type="match status" value="1"/>
</dbReference>
<feature type="non-terminal residue" evidence="1">
    <location>
        <position position="1"/>
    </location>
</feature>
<dbReference type="AlphaFoldDB" id="A0A383EDG1"/>
<sequence>TKLAAQVVEEVKTHLPKEIFKTIIPRSVRLSEAPSFGQTALEYDPKGPGSEAYRKLAAEVAKRFKLK</sequence>
<name>A0A383EDG1_9ZZZZ</name>
<organism evidence="1">
    <name type="scientific">marine metagenome</name>
    <dbReference type="NCBI Taxonomy" id="408172"/>
    <lineage>
        <taxon>unclassified sequences</taxon>
        <taxon>metagenomes</taxon>
        <taxon>ecological metagenomes</taxon>
    </lineage>
</organism>
<accession>A0A383EDG1</accession>